<name>A0A4Y6V6N9_9PROT</name>
<dbReference type="KEGG" id="ntn:D5366_10980"/>
<accession>A0A4Y6V6N9</accession>
<dbReference type="PANTHER" id="PTHR44591">
    <property type="entry name" value="STRESS RESPONSE REGULATOR PROTEIN 1"/>
    <property type="match status" value="1"/>
</dbReference>
<dbReference type="SMART" id="SM00448">
    <property type="entry name" value="REC"/>
    <property type="match status" value="1"/>
</dbReference>
<dbReference type="InterPro" id="IPR011006">
    <property type="entry name" value="CheY-like_superfamily"/>
</dbReference>
<gene>
    <name evidence="4" type="ORF">D5366_10980</name>
</gene>
<dbReference type="OrthoDB" id="9784719at2"/>
<feature type="modified residue" description="4-aspartylphosphate" evidence="2">
    <location>
        <position position="59"/>
    </location>
</feature>
<reference evidence="4 5" key="1">
    <citation type="submission" date="2018-09" db="EMBL/GenBank/DDBJ databases">
        <title>The complete genome sequence of Neokomagataea tanensis NBRC 106556(T).</title>
        <authorList>
            <person name="Chua K.-O."/>
            <person name="See-Too W.-S."/>
            <person name="Hong K.-W."/>
            <person name="Yin W.-F."/>
            <person name="Chan K.-G."/>
        </authorList>
    </citation>
    <scope>NUCLEOTIDE SEQUENCE [LARGE SCALE GENOMIC DNA]</scope>
    <source>
        <strain evidence="5">AH13 \ NBRC 106556</strain>
    </source>
</reference>
<evidence type="ECO:0000256" key="2">
    <source>
        <dbReference type="PROSITE-ProRule" id="PRU00169"/>
    </source>
</evidence>
<dbReference type="GO" id="GO:0000160">
    <property type="term" value="P:phosphorelay signal transduction system"/>
    <property type="evidence" value="ECO:0007669"/>
    <property type="project" value="InterPro"/>
</dbReference>
<proteinExistence type="predicted"/>
<evidence type="ECO:0000313" key="4">
    <source>
        <dbReference type="EMBL" id="QDH25653.1"/>
    </source>
</evidence>
<dbReference type="AlphaFoldDB" id="A0A4Y6V6N9"/>
<feature type="domain" description="Response regulatory" evidence="3">
    <location>
        <begin position="9"/>
        <end position="122"/>
    </location>
</feature>
<dbReference type="Gene3D" id="3.40.50.2300">
    <property type="match status" value="1"/>
</dbReference>
<evidence type="ECO:0000256" key="1">
    <source>
        <dbReference type="ARBA" id="ARBA00022553"/>
    </source>
</evidence>
<evidence type="ECO:0000313" key="5">
    <source>
        <dbReference type="Proteomes" id="UP000317214"/>
    </source>
</evidence>
<protein>
    <submittedName>
        <fullName evidence="4">Response regulator</fullName>
    </submittedName>
</protein>
<keyword evidence="1 2" id="KW-0597">Phosphoprotein</keyword>
<dbReference type="Proteomes" id="UP000317214">
    <property type="component" value="Chromosome"/>
</dbReference>
<dbReference type="PANTHER" id="PTHR44591:SF21">
    <property type="entry name" value="TWO-COMPONENT RESPONSE REGULATOR"/>
    <property type="match status" value="1"/>
</dbReference>
<evidence type="ECO:0000259" key="3">
    <source>
        <dbReference type="PROSITE" id="PS50110"/>
    </source>
</evidence>
<dbReference type="Pfam" id="PF00072">
    <property type="entry name" value="Response_reg"/>
    <property type="match status" value="1"/>
</dbReference>
<dbReference type="InterPro" id="IPR001789">
    <property type="entry name" value="Sig_transdc_resp-reg_receiver"/>
</dbReference>
<keyword evidence="5" id="KW-1185">Reference proteome</keyword>
<sequence length="135" mass="15274">MIPTLTLRTILIVEDEPFIRFDLVDFFRDRGFHVFEAENADEAIQILATNGIIQAVLTDVHLPGPMDGIRLAHHVRNCCPLTVLVIASGMLKPDDSSLPERAFFVSKPYNLRSVLREIERQAIWGNGEISFENAR</sequence>
<organism evidence="4 5">
    <name type="scientific">Neokomagataea tanensis</name>
    <dbReference type="NCBI Taxonomy" id="661191"/>
    <lineage>
        <taxon>Bacteria</taxon>
        <taxon>Pseudomonadati</taxon>
        <taxon>Pseudomonadota</taxon>
        <taxon>Alphaproteobacteria</taxon>
        <taxon>Acetobacterales</taxon>
        <taxon>Acetobacteraceae</taxon>
        <taxon>Neokomagataea</taxon>
    </lineage>
</organism>
<dbReference type="InterPro" id="IPR050595">
    <property type="entry name" value="Bact_response_regulator"/>
</dbReference>
<dbReference type="EMBL" id="CP032485">
    <property type="protein sequence ID" value="QDH25653.1"/>
    <property type="molecule type" value="Genomic_DNA"/>
</dbReference>
<dbReference type="PROSITE" id="PS50110">
    <property type="entry name" value="RESPONSE_REGULATORY"/>
    <property type="match status" value="1"/>
</dbReference>
<dbReference type="SUPFAM" id="SSF52172">
    <property type="entry name" value="CheY-like"/>
    <property type="match status" value="1"/>
</dbReference>